<name>A0ABR4Q3M6_9CEST</name>
<evidence type="ECO:0000313" key="3">
    <source>
        <dbReference type="Proteomes" id="UP001651158"/>
    </source>
</evidence>
<proteinExistence type="predicted"/>
<feature type="transmembrane region" description="Helical" evidence="1">
    <location>
        <begin position="96"/>
        <end position="113"/>
    </location>
</feature>
<evidence type="ECO:0000256" key="1">
    <source>
        <dbReference type="SAM" id="Phobius"/>
    </source>
</evidence>
<evidence type="ECO:0000313" key="2">
    <source>
        <dbReference type="EMBL" id="KAL5103958.1"/>
    </source>
</evidence>
<sequence>MLCPYALMQTIFSGFIGAPLAILGVGANGFNLYHFYRGNIISRVTRLLLISASTSEIVFLVLIAIYCTVKMHRSCLERLLHCVKPLGFGLIWSRKAGALAVALIIGLACLMRLPSLAYNLHHEAKAISLNLAQYVYLSHLLADRIRLALLPECTMIGTSVATAVLVKRWSRERCKLQDLDGIFLSLFAYGVDYNSSLLFGLFRRKVDSWHEGAVGWTGGGDEPVLSP</sequence>
<keyword evidence="1" id="KW-1133">Transmembrane helix</keyword>
<organism evidence="2 3">
    <name type="scientific">Taenia crassiceps</name>
    <dbReference type="NCBI Taxonomy" id="6207"/>
    <lineage>
        <taxon>Eukaryota</taxon>
        <taxon>Metazoa</taxon>
        <taxon>Spiralia</taxon>
        <taxon>Lophotrochozoa</taxon>
        <taxon>Platyhelminthes</taxon>
        <taxon>Cestoda</taxon>
        <taxon>Eucestoda</taxon>
        <taxon>Cyclophyllidea</taxon>
        <taxon>Taeniidae</taxon>
        <taxon>Taenia</taxon>
    </lineage>
</organism>
<accession>A0ABR4Q3M6</accession>
<dbReference type="Proteomes" id="UP001651158">
    <property type="component" value="Unassembled WGS sequence"/>
</dbReference>
<keyword evidence="3" id="KW-1185">Reference proteome</keyword>
<comment type="caution">
    <text evidence="2">The sequence shown here is derived from an EMBL/GenBank/DDBJ whole genome shotgun (WGS) entry which is preliminary data.</text>
</comment>
<dbReference type="EMBL" id="JAKROA010000015">
    <property type="protein sequence ID" value="KAL5103958.1"/>
    <property type="molecule type" value="Genomic_DNA"/>
</dbReference>
<keyword evidence="1" id="KW-0812">Transmembrane</keyword>
<protein>
    <submittedName>
        <fullName evidence="2">Uncharacterized protein</fullName>
    </submittedName>
</protein>
<feature type="transmembrane region" description="Helical" evidence="1">
    <location>
        <begin position="12"/>
        <end position="36"/>
    </location>
</feature>
<reference evidence="2 3" key="1">
    <citation type="journal article" date="2022" name="Front. Cell. Infect. Microbiol.">
        <title>The Genomes of Two Strains of Taenia crassiceps the Animal Model for the Study of Human Cysticercosis.</title>
        <authorList>
            <person name="Bobes R.J."/>
            <person name="Estrada K."/>
            <person name="Rios-Valencia D.G."/>
            <person name="Calderon-Gallegos A."/>
            <person name="de la Torre P."/>
            <person name="Carrero J.C."/>
            <person name="Sanchez-Flores A."/>
            <person name="Laclette J.P."/>
        </authorList>
    </citation>
    <scope>NUCLEOTIDE SEQUENCE [LARGE SCALE GENOMIC DNA]</scope>
    <source>
        <strain evidence="2">WFUcys</strain>
    </source>
</reference>
<gene>
    <name evidence="2" type="ORF">TcWFU_007102</name>
</gene>
<keyword evidence="1" id="KW-0472">Membrane</keyword>
<feature type="transmembrane region" description="Helical" evidence="1">
    <location>
        <begin position="48"/>
        <end position="69"/>
    </location>
</feature>